<dbReference type="HOGENOM" id="CLU_3300408_0_0_1"/>
<keyword evidence="2" id="KW-1185">Reference proteome</keyword>
<sequence length="40" mass="4389">MRVTSTKSLCMPISTSTYLKYLQCCGTPISFLEGIIPPHA</sequence>
<dbReference type="PaxDb" id="29760-VIT_12s0059g00020.t01"/>
<gene>
    <name evidence="1" type="ordered locus">VIT_12s0059g00020</name>
</gene>
<reference evidence="2" key="1">
    <citation type="journal article" date="2007" name="Nature">
        <title>The grapevine genome sequence suggests ancestral hexaploidization in major angiosperm phyla.</title>
        <authorList>
            <consortium name="The French-Italian Public Consortium for Grapevine Genome Characterization."/>
            <person name="Jaillon O."/>
            <person name="Aury J.-M."/>
            <person name="Noel B."/>
            <person name="Policriti A."/>
            <person name="Clepet C."/>
            <person name="Casagrande A."/>
            <person name="Choisne N."/>
            <person name="Aubourg S."/>
            <person name="Vitulo N."/>
            <person name="Jubin C."/>
            <person name="Vezzi A."/>
            <person name="Legeai F."/>
            <person name="Hugueney P."/>
            <person name="Dasilva C."/>
            <person name="Horner D."/>
            <person name="Mica E."/>
            <person name="Jublot D."/>
            <person name="Poulain J."/>
            <person name="Bruyere C."/>
            <person name="Billault A."/>
            <person name="Segurens B."/>
            <person name="Gouyvenoux M."/>
            <person name="Ugarte E."/>
            <person name="Cattonaro F."/>
            <person name="Anthouard V."/>
            <person name="Vico V."/>
            <person name="Del Fabbro C."/>
            <person name="Alaux M."/>
            <person name="Di Gaspero G."/>
            <person name="Dumas V."/>
            <person name="Felice N."/>
            <person name="Paillard S."/>
            <person name="Juman I."/>
            <person name="Moroldo M."/>
            <person name="Scalabrin S."/>
            <person name="Canaguier A."/>
            <person name="Le Clainche I."/>
            <person name="Malacrida G."/>
            <person name="Durand E."/>
            <person name="Pesole G."/>
            <person name="Laucou V."/>
            <person name="Chatelet P."/>
            <person name="Merdinoglu D."/>
            <person name="Delledonne M."/>
            <person name="Pezzotti M."/>
            <person name="Lecharny A."/>
            <person name="Scarpelli C."/>
            <person name="Artiguenave F."/>
            <person name="Pe M.E."/>
            <person name="Valle G."/>
            <person name="Morgante M."/>
            <person name="Caboche M."/>
            <person name="Adam-Blondon A.-F."/>
            <person name="Weissenbach J."/>
            <person name="Quetier F."/>
            <person name="Wincker P."/>
        </authorList>
    </citation>
    <scope>NUCLEOTIDE SEQUENCE [LARGE SCALE GENOMIC DNA]</scope>
    <source>
        <strain evidence="2">cv. Pinot noir / PN40024</strain>
    </source>
</reference>
<organism evidence="1 2">
    <name type="scientific">Vitis vinifera</name>
    <name type="common">Grape</name>
    <dbReference type="NCBI Taxonomy" id="29760"/>
    <lineage>
        <taxon>Eukaryota</taxon>
        <taxon>Viridiplantae</taxon>
        <taxon>Streptophyta</taxon>
        <taxon>Embryophyta</taxon>
        <taxon>Tracheophyta</taxon>
        <taxon>Spermatophyta</taxon>
        <taxon>Magnoliopsida</taxon>
        <taxon>eudicotyledons</taxon>
        <taxon>Gunneridae</taxon>
        <taxon>Pentapetalae</taxon>
        <taxon>rosids</taxon>
        <taxon>Vitales</taxon>
        <taxon>Vitaceae</taxon>
        <taxon>Viteae</taxon>
        <taxon>Vitis</taxon>
    </lineage>
</organism>
<dbReference type="InParanoid" id="D7TE28"/>
<dbReference type="Proteomes" id="UP000009183">
    <property type="component" value="Chromosome 12"/>
</dbReference>
<name>D7TE28_VITVI</name>
<proteinExistence type="predicted"/>
<accession>D7TE28</accession>
<dbReference type="EMBL" id="FN595765">
    <property type="protein sequence ID" value="CBI28751.3"/>
    <property type="molecule type" value="Genomic_DNA"/>
</dbReference>
<dbReference type="AlphaFoldDB" id="D7TE28"/>
<evidence type="ECO:0000313" key="2">
    <source>
        <dbReference type="Proteomes" id="UP000009183"/>
    </source>
</evidence>
<protein>
    <submittedName>
        <fullName evidence="1">Uncharacterized protein</fullName>
    </submittedName>
</protein>
<evidence type="ECO:0000313" key="1">
    <source>
        <dbReference type="EMBL" id="CBI28751.3"/>
    </source>
</evidence>